<keyword evidence="2" id="KW-1185">Reference proteome</keyword>
<reference evidence="1 2" key="1">
    <citation type="submission" date="2017-09" db="EMBL/GenBank/DDBJ databases">
        <title>WGS assembly of Aquilegia coerulea Goldsmith.</title>
        <authorList>
            <person name="Hodges S."/>
            <person name="Kramer E."/>
            <person name="Nordborg M."/>
            <person name="Tomkins J."/>
            <person name="Borevitz J."/>
            <person name="Derieg N."/>
            <person name="Yan J."/>
            <person name="Mihaltcheva S."/>
            <person name="Hayes R.D."/>
            <person name="Rokhsar D."/>
        </authorList>
    </citation>
    <scope>NUCLEOTIDE SEQUENCE [LARGE SCALE GENOMIC DNA]</scope>
    <source>
        <strain evidence="2">cv. Goldsmith</strain>
    </source>
</reference>
<protein>
    <submittedName>
        <fullName evidence="1">Uncharacterized protein</fullName>
    </submittedName>
</protein>
<dbReference type="Proteomes" id="UP000230069">
    <property type="component" value="Unassembled WGS sequence"/>
</dbReference>
<evidence type="ECO:0000313" key="1">
    <source>
        <dbReference type="EMBL" id="PIA26746.1"/>
    </source>
</evidence>
<proteinExistence type="predicted"/>
<organism evidence="1 2">
    <name type="scientific">Aquilegia coerulea</name>
    <name type="common">Rocky mountain columbine</name>
    <dbReference type="NCBI Taxonomy" id="218851"/>
    <lineage>
        <taxon>Eukaryota</taxon>
        <taxon>Viridiplantae</taxon>
        <taxon>Streptophyta</taxon>
        <taxon>Embryophyta</taxon>
        <taxon>Tracheophyta</taxon>
        <taxon>Spermatophyta</taxon>
        <taxon>Magnoliopsida</taxon>
        <taxon>Ranunculales</taxon>
        <taxon>Ranunculaceae</taxon>
        <taxon>Thalictroideae</taxon>
        <taxon>Aquilegia</taxon>
    </lineage>
</organism>
<dbReference type="EMBL" id="KZ305106">
    <property type="protein sequence ID" value="PIA26746.1"/>
    <property type="molecule type" value="Genomic_DNA"/>
</dbReference>
<sequence>MDHRVTKYYPHHIVTGQCSNLQWQSRGPCNEEESRHSAVGCLLTNIQLYTRRNKSKSYRDCSFYHSAGYEVQYCAS</sequence>
<evidence type="ECO:0000313" key="2">
    <source>
        <dbReference type="Proteomes" id="UP000230069"/>
    </source>
</evidence>
<name>A0A2G5C648_AQUCA</name>
<dbReference type="AlphaFoldDB" id="A0A2G5C648"/>
<dbReference type="InParanoid" id="A0A2G5C648"/>
<gene>
    <name evidence="1" type="ORF">AQUCO_08900003v1</name>
</gene>
<accession>A0A2G5C648</accession>